<comment type="similarity">
    <text evidence="2">Belongs to the MscS (TC 1.A.23) family.</text>
</comment>
<dbReference type="InterPro" id="IPR057483">
    <property type="entry name" value="MSL2/3_TM_dom"/>
</dbReference>
<dbReference type="OrthoDB" id="1676006at2759"/>
<evidence type="ECO:0000256" key="1">
    <source>
        <dbReference type="ARBA" id="ARBA00004141"/>
    </source>
</evidence>
<name>A0A438KQH7_VITVI</name>
<sequence>MRKKERGVNDEPRMRDVLKSVPKQPVGELKEVKQMLVDSSNPITMDSPWGPKPRGADRPTTTSTGSCNALQDSPLVLKLVPAVGIIVFAVWGLGPLMRQTRNLFPQKSDNSWRKSSTHYVMTSYLQPLLLWTGATLICRALDPIILPTETSQVVKQRLLNFVRSLSTVLAFACCLSRRNLLKAKVLGIWLKEGDKNMNFFHKTANARCKRILIGKIKINGEWVTEESEIPTKIVHYFYYHN</sequence>
<gene>
    <name evidence="6" type="primary">MSL2_0</name>
    <name evidence="6" type="ORF">CK203_000564</name>
</gene>
<dbReference type="InterPro" id="IPR045042">
    <property type="entry name" value="YnaI-like"/>
</dbReference>
<accession>A0A438KQH7</accession>
<comment type="caution">
    <text evidence="6">The sequence shown here is derived from an EMBL/GenBank/DDBJ whole genome shotgun (WGS) entry which is preliminary data.</text>
</comment>
<proteinExistence type="inferred from homology"/>
<feature type="domain" description="Mechanosensitive channel protein 2/3 transmembrane" evidence="5">
    <location>
        <begin position="117"/>
        <end position="177"/>
    </location>
</feature>
<evidence type="ECO:0000256" key="2">
    <source>
        <dbReference type="ARBA" id="ARBA00008017"/>
    </source>
</evidence>
<keyword evidence="4" id="KW-1133">Transmembrane helix</keyword>
<keyword evidence="4" id="KW-0472">Membrane</keyword>
<reference evidence="6 7" key="1">
    <citation type="journal article" date="2018" name="PLoS Genet.">
        <title>Population sequencing reveals clonal diversity and ancestral inbreeding in the grapevine cultivar Chardonnay.</title>
        <authorList>
            <person name="Roach M.J."/>
            <person name="Johnson D.L."/>
            <person name="Bohlmann J."/>
            <person name="van Vuuren H.J."/>
            <person name="Jones S.J."/>
            <person name="Pretorius I.S."/>
            <person name="Schmidt S.A."/>
            <person name="Borneman A.R."/>
        </authorList>
    </citation>
    <scope>NUCLEOTIDE SEQUENCE [LARGE SCALE GENOMIC DNA]</scope>
    <source>
        <strain evidence="7">cv. Chardonnay</strain>
        <tissue evidence="6">Leaf</tissue>
    </source>
</reference>
<evidence type="ECO:0000256" key="3">
    <source>
        <dbReference type="SAM" id="MobiDB-lite"/>
    </source>
</evidence>
<evidence type="ECO:0000313" key="6">
    <source>
        <dbReference type="EMBL" id="RVX23456.1"/>
    </source>
</evidence>
<evidence type="ECO:0000313" key="7">
    <source>
        <dbReference type="Proteomes" id="UP000288805"/>
    </source>
</evidence>
<dbReference type="Pfam" id="PF25237">
    <property type="entry name" value="MSL2_3"/>
    <property type="match status" value="1"/>
</dbReference>
<feature type="region of interest" description="Disordered" evidence="3">
    <location>
        <begin position="40"/>
        <end position="66"/>
    </location>
</feature>
<evidence type="ECO:0000259" key="5">
    <source>
        <dbReference type="Pfam" id="PF25237"/>
    </source>
</evidence>
<dbReference type="GO" id="GO:0016020">
    <property type="term" value="C:membrane"/>
    <property type="evidence" value="ECO:0007669"/>
    <property type="project" value="UniProtKB-SubCell"/>
</dbReference>
<feature type="region of interest" description="Disordered" evidence="3">
    <location>
        <begin position="1"/>
        <end position="24"/>
    </location>
</feature>
<feature type="transmembrane region" description="Helical" evidence="4">
    <location>
        <begin position="79"/>
        <end position="97"/>
    </location>
</feature>
<organism evidence="6 7">
    <name type="scientific">Vitis vinifera</name>
    <name type="common">Grape</name>
    <dbReference type="NCBI Taxonomy" id="29760"/>
    <lineage>
        <taxon>Eukaryota</taxon>
        <taxon>Viridiplantae</taxon>
        <taxon>Streptophyta</taxon>
        <taxon>Embryophyta</taxon>
        <taxon>Tracheophyta</taxon>
        <taxon>Spermatophyta</taxon>
        <taxon>Magnoliopsida</taxon>
        <taxon>eudicotyledons</taxon>
        <taxon>Gunneridae</taxon>
        <taxon>Pentapetalae</taxon>
        <taxon>rosids</taxon>
        <taxon>Vitales</taxon>
        <taxon>Vitaceae</taxon>
        <taxon>Viteae</taxon>
        <taxon>Vitis</taxon>
    </lineage>
</organism>
<dbReference type="PANTHER" id="PTHR43634:SF2">
    <property type="entry name" value="LOW CONDUCTANCE MECHANOSENSITIVE CHANNEL YNAI"/>
    <property type="match status" value="1"/>
</dbReference>
<dbReference type="Proteomes" id="UP000288805">
    <property type="component" value="Unassembled WGS sequence"/>
</dbReference>
<feature type="compositionally biased region" description="Basic and acidic residues" evidence="3">
    <location>
        <begin position="1"/>
        <end position="18"/>
    </location>
</feature>
<protein>
    <submittedName>
        <fullName evidence="6">Mechanosensitive ion channel protein 2, chloroplastic</fullName>
    </submittedName>
</protein>
<evidence type="ECO:0000256" key="4">
    <source>
        <dbReference type="SAM" id="Phobius"/>
    </source>
</evidence>
<comment type="subcellular location">
    <subcellularLocation>
        <location evidence="1">Membrane</location>
        <topology evidence="1">Multi-pass membrane protein</topology>
    </subcellularLocation>
</comment>
<dbReference type="EMBL" id="QGNW01000001">
    <property type="protein sequence ID" value="RVX23456.1"/>
    <property type="molecule type" value="Genomic_DNA"/>
</dbReference>
<dbReference type="AlphaFoldDB" id="A0A438KQH7"/>
<keyword evidence="4" id="KW-0812">Transmembrane</keyword>
<dbReference type="PANTHER" id="PTHR43634">
    <property type="entry name" value="OW CONDUCTANCE MECHANOSENSITIVE CHANNEL"/>
    <property type="match status" value="1"/>
</dbReference>